<protein>
    <recommendedName>
        <fullName evidence="2">DUF7918 domain-containing protein</fullName>
    </recommendedName>
</protein>
<name>A0ABR3T363_9PEZI</name>
<dbReference type="EMBL" id="JAJVDC020000018">
    <property type="protein sequence ID" value="KAL1633974.1"/>
    <property type="molecule type" value="Genomic_DNA"/>
</dbReference>
<feature type="compositionally biased region" description="Basic and acidic residues" evidence="1">
    <location>
        <begin position="373"/>
        <end position="382"/>
    </location>
</feature>
<dbReference type="InterPro" id="IPR057678">
    <property type="entry name" value="DUF7918"/>
</dbReference>
<feature type="compositionally biased region" description="Polar residues" evidence="1">
    <location>
        <begin position="345"/>
        <end position="372"/>
    </location>
</feature>
<dbReference type="Pfam" id="PF25534">
    <property type="entry name" value="DUF7918"/>
    <property type="match status" value="1"/>
</dbReference>
<keyword evidence="4" id="KW-1185">Reference proteome</keyword>
<reference evidence="3 4" key="1">
    <citation type="submission" date="2024-02" db="EMBL/GenBank/DDBJ databases">
        <title>De novo assembly and annotation of 12 fungi associated with fruit tree decline syndrome in Ontario, Canada.</title>
        <authorList>
            <person name="Sulman M."/>
            <person name="Ellouze W."/>
            <person name="Ilyukhin E."/>
        </authorList>
    </citation>
    <scope>NUCLEOTIDE SEQUENCE [LARGE SCALE GENOMIC DNA]</scope>
    <source>
        <strain evidence="3 4">M1-105</strain>
    </source>
</reference>
<feature type="domain" description="DUF7918" evidence="2">
    <location>
        <begin position="13"/>
        <end position="207"/>
    </location>
</feature>
<feature type="region of interest" description="Disordered" evidence="1">
    <location>
        <begin position="306"/>
        <end position="382"/>
    </location>
</feature>
<proteinExistence type="predicted"/>
<sequence length="458" mass="51891">MNPNLPSMVNMDGIEVSIKLDKSDREYEEYFTEHDPTIWNDEANKTVRYIKVATRQEFSIIIRIHQSFELRSADALQVKFTVDGYQFERIKEFSREQLPEQLKRLVTRKTSGDRLRFLVNGTPEDRLVKQSFAKAKSENPPPVRKAQIKRSQDDRGVIRVTCTRVLTGNSYLSSAPSKIDLEQENKVARHSARAQGLTHYVNLTDDTDIRWEVQLSGATKPASIILAGEAKLESHMFSNSNTGLKAYHSLTENLEKLNLCLGIPTESRPPGKRWRKYDPVLLRKQDQMDDKDPKREALHAERLKRRLRALDNEGQTPRKRAKPIGSNSSNASEATSTPQVHGEPSKTTAKAITSPNTAVKPQSLSSPNTYSTVEDHEHPRPFKQEQAAPTVLDLTGTNEVPGSSAGKVQDQPAQAQGLADLNEEDLKLEEEELQIRLRQIEVRRHLNRIRHSKETARG</sequence>
<dbReference type="Proteomes" id="UP001521116">
    <property type="component" value="Unassembled WGS sequence"/>
</dbReference>
<evidence type="ECO:0000313" key="4">
    <source>
        <dbReference type="Proteomes" id="UP001521116"/>
    </source>
</evidence>
<feature type="compositionally biased region" description="Low complexity" evidence="1">
    <location>
        <begin position="326"/>
        <end position="337"/>
    </location>
</feature>
<organism evidence="3 4">
    <name type="scientific">Neofusicoccum ribis</name>
    <dbReference type="NCBI Taxonomy" id="45134"/>
    <lineage>
        <taxon>Eukaryota</taxon>
        <taxon>Fungi</taxon>
        <taxon>Dikarya</taxon>
        <taxon>Ascomycota</taxon>
        <taxon>Pezizomycotina</taxon>
        <taxon>Dothideomycetes</taxon>
        <taxon>Dothideomycetes incertae sedis</taxon>
        <taxon>Botryosphaeriales</taxon>
        <taxon>Botryosphaeriaceae</taxon>
        <taxon>Neofusicoccum</taxon>
    </lineage>
</organism>
<gene>
    <name evidence="3" type="ORF">SLS56_002565</name>
</gene>
<evidence type="ECO:0000313" key="3">
    <source>
        <dbReference type="EMBL" id="KAL1633974.1"/>
    </source>
</evidence>
<evidence type="ECO:0000259" key="2">
    <source>
        <dbReference type="Pfam" id="PF25534"/>
    </source>
</evidence>
<evidence type="ECO:0000256" key="1">
    <source>
        <dbReference type="SAM" id="MobiDB-lite"/>
    </source>
</evidence>
<comment type="caution">
    <text evidence="3">The sequence shown here is derived from an EMBL/GenBank/DDBJ whole genome shotgun (WGS) entry which is preliminary data.</text>
</comment>
<feature type="region of interest" description="Disordered" evidence="1">
    <location>
        <begin position="394"/>
        <end position="414"/>
    </location>
</feature>
<accession>A0ABR3T363</accession>